<reference evidence="5 6" key="1">
    <citation type="submission" date="2017-09" db="EMBL/GenBank/DDBJ databases">
        <authorList>
            <consortium name="International Durum Wheat Genome Sequencing Consortium (IDWGSC)"/>
            <person name="Milanesi L."/>
        </authorList>
    </citation>
    <scope>NUCLEOTIDE SEQUENCE [LARGE SCALE GENOMIC DNA]</scope>
    <source>
        <strain evidence="6">cv. Svevo</strain>
    </source>
</reference>
<dbReference type="Pfam" id="PF17766">
    <property type="entry name" value="fn3_6"/>
    <property type="match status" value="1"/>
</dbReference>
<dbReference type="AlphaFoldDB" id="A0A9R1RGF9"/>
<evidence type="ECO:0000259" key="4">
    <source>
        <dbReference type="Pfam" id="PF17766"/>
    </source>
</evidence>
<dbReference type="Gene3D" id="2.60.40.2310">
    <property type="match status" value="1"/>
</dbReference>
<dbReference type="Proteomes" id="UP000324705">
    <property type="component" value="Chromosome 2B"/>
</dbReference>
<sequence>MEPKHDLLRHHDHRTGIRDETGGAATPFSYGSGHVNPVRALDPGLVYDTTTHDYLNFICSMRPTDTEGLLPVSLPLPLEELWTVLNCVFRGTDSNPFECSKGANRPEDLNYPSISAPCLPSSGSFTVKRRVRNVGGGAASYTVRITQPAGVTVTVNPSTLSFDGENPEEEKHFKVTLQVNNPVVAADYVFGGIAWSDGKHYVWSPIAATTKCE</sequence>
<keyword evidence="2" id="KW-0732">Signal</keyword>
<name>A0A9R1RGF9_TRITD</name>
<gene>
    <name evidence="5" type="ORF">TRITD_2Bv1G011730</name>
</gene>
<dbReference type="PANTHER" id="PTHR10795">
    <property type="entry name" value="PROPROTEIN CONVERTASE SUBTILISIN/KEXIN"/>
    <property type="match status" value="1"/>
</dbReference>
<evidence type="ECO:0000256" key="1">
    <source>
        <dbReference type="ARBA" id="ARBA00011073"/>
    </source>
</evidence>
<evidence type="ECO:0000313" key="6">
    <source>
        <dbReference type="Proteomes" id="UP000324705"/>
    </source>
</evidence>
<evidence type="ECO:0000256" key="2">
    <source>
        <dbReference type="ARBA" id="ARBA00022729"/>
    </source>
</evidence>
<organism evidence="5 6">
    <name type="scientific">Triticum turgidum subsp. durum</name>
    <name type="common">Durum wheat</name>
    <name type="synonym">Triticum durum</name>
    <dbReference type="NCBI Taxonomy" id="4567"/>
    <lineage>
        <taxon>Eukaryota</taxon>
        <taxon>Viridiplantae</taxon>
        <taxon>Streptophyta</taxon>
        <taxon>Embryophyta</taxon>
        <taxon>Tracheophyta</taxon>
        <taxon>Spermatophyta</taxon>
        <taxon>Magnoliopsida</taxon>
        <taxon>Liliopsida</taxon>
        <taxon>Poales</taxon>
        <taxon>Poaceae</taxon>
        <taxon>BOP clade</taxon>
        <taxon>Pooideae</taxon>
        <taxon>Triticodae</taxon>
        <taxon>Triticeae</taxon>
        <taxon>Triticinae</taxon>
        <taxon>Triticum</taxon>
    </lineage>
</organism>
<comment type="similarity">
    <text evidence="1">Belongs to the peptidase S8 family.</text>
</comment>
<dbReference type="InterPro" id="IPR041469">
    <property type="entry name" value="Subtilisin-like_FN3"/>
</dbReference>
<dbReference type="InterPro" id="IPR045051">
    <property type="entry name" value="SBT"/>
</dbReference>
<keyword evidence="6" id="KW-1185">Reference proteome</keyword>
<feature type="domain" description="Subtilisin-like protease fibronectin type-III" evidence="4">
    <location>
        <begin position="108"/>
        <end position="207"/>
    </location>
</feature>
<dbReference type="EMBL" id="LT934114">
    <property type="protein sequence ID" value="VAH40579.1"/>
    <property type="molecule type" value="Genomic_DNA"/>
</dbReference>
<proteinExistence type="inferred from homology"/>
<dbReference type="GO" id="GO:0004252">
    <property type="term" value="F:serine-type endopeptidase activity"/>
    <property type="evidence" value="ECO:0007669"/>
    <property type="project" value="InterPro"/>
</dbReference>
<protein>
    <recommendedName>
        <fullName evidence="4">Subtilisin-like protease fibronectin type-III domain-containing protein</fullName>
    </recommendedName>
</protein>
<dbReference type="FunFam" id="2.60.40.2310:FF:000002">
    <property type="entry name" value="p69E protein-like"/>
    <property type="match status" value="1"/>
</dbReference>
<dbReference type="Gene3D" id="3.40.50.200">
    <property type="entry name" value="Peptidase S8/S53 domain"/>
    <property type="match status" value="1"/>
</dbReference>
<evidence type="ECO:0000256" key="3">
    <source>
        <dbReference type="SAM" id="MobiDB-lite"/>
    </source>
</evidence>
<dbReference type="InterPro" id="IPR036852">
    <property type="entry name" value="Peptidase_S8/S53_dom_sf"/>
</dbReference>
<feature type="region of interest" description="Disordered" evidence="3">
    <location>
        <begin position="1"/>
        <end position="30"/>
    </location>
</feature>
<dbReference type="GO" id="GO:0006508">
    <property type="term" value="P:proteolysis"/>
    <property type="evidence" value="ECO:0007669"/>
    <property type="project" value="InterPro"/>
</dbReference>
<evidence type="ECO:0000313" key="5">
    <source>
        <dbReference type="EMBL" id="VAH40579.1"/>
    </source>
</evidence>
<accession>A0A9R1RGF9</accession>
<dbReference type="Gramene" id="TRITD2Bv1G011730.4">
    <property type="protein sequence ID" value="TRITD2Bv1G011730.4"/>
    <property type="gene ID" value="TRITD2Bv1G011730"/>
</dbReference>